<name>A0A1D8NER6_YARLL</name>
<dbReference type="RefSeq" id="XP_502877.2">
    <property type="nucleotide sequence ID" value="XM_502877.2"/>
</dbReference>
<keyword evidence="3" id="KW-0677">Repeat</keyword>
<evidence type="ECO:0000256" key="4">
    <source>
        <dbReference type="ARBA" id="ARBA00022771"/>
    </source>
</evidence>
<dbReference type="eggNOG" id="KOG2186">
    <property type="taxonomic scope" value="Eukaryota"/>
</dbReference>
<keyword evidence="4 8" id="KW-0863">Zinc-finger</keyword>
<dbReference type="FunFam" id="3.30.1490.490:FF:000001">
    <property type="entry name" value="cell growth-regulating nucleolar protein-like"/>
    <property type="match status" value="1"/>
</dbReference>
<accession>A0A1D8NER6</accession>
<reference evidence="11 13" key="1">
    <citation type="journal article" date="2016" name="PLoS ONE">
        <title>Sequence Assembly of Yarrowia lipolytica Strain W29/CLIB89 Shows Transposable Element Diversity.</title>
        <authorList>
            <person name="Magnan C."/>
            <person name="Yu J."/>
            <person name="Chang I."/>
            <person name="Jahn E."/>
            <person name="Kanomata Y."/>
            <person name="Wu J."/>
            <person name="Zeller M."/>
            <person name="Oakes M."/>
            <person name="Baldi P."/>
            <person name="Sandmeyer S."/>
        </authorList>
    </citation>
    <scope>NUCLEOTIDE SEQUENCE [LARGE SCALE GENOMIC DNA]</scope>
    <source>
        <strain evidence="11">CLIB89</strain>
        <strain evidence="13">CLIB89(W29)</strain>
    </source>
</reference>
<feature type="compositionally biased region" description="Basic and acidic residues" evidence="9">
    <location>
        <begin position="85"/>
        <end position="111"/>
    </location>
</feature>
<organism evidence="11 13">
    <name type="scientific">Yarrowia lipolytica</name>
    <name type="common">Candida lipolytica</name>
    <dbReference type="NCBI Taxonomy" id="4952"/>
    <lineage>
        <taxon>Eukaryota</taxon>
        <taxon>Fungi</taxon>
        <taxon>Dikarya</taxon>
        <taxon>Ascomycota</taxon>
        <taxon>Saccharomycotina</taxon>
        <taxon>Dipodascomycetes</taxon>
        <taxon>Dipodascales</taxon>
        <taxon>Dipodascales incertae sedis</taxon>
        <taxon>Yarrowia</taxon>
    </lineage>
</organism>
<comment type="subcellular location">
    <subcellularLocation>
        <location evidence="1">Nucleus</location>
    </subcellularLocation>
</comment>
<sequence length="170" mass="19332">MVSFSCEVCNDTIVKKKLSTHQSQCRGAYFTCIDCSTTFFNNDHVKHTSCISEAEKYEGALFRGKKTQQGKQTQQQAPKPVAAKPVEKPKQEEKTAVEENKDKKEKKDRKDRNRKGSKSSDSPLDISKPTSMYKIVKDLKKNKKISEKEILKSFKIEKNDKGELVLVADL</sequence>
<dbReference type="Pfam" id="PF08790">
    <property type="entry name" value="zf-LYAR"/>
    <property type="match status" value="1"/>
</dbReference>
<gene>
    <name evidence="12" type="ORF">B0I71DRAFT_130624</name>
    <name evidence="11" type="ORF">YALI1_D19354g</name>
</gene>
<evidence type="ECO:0000313" key="11">
    <source>
        <dbReference type="EMBL" id="AOW04124.1"/>
    </source>
</evidence>
<reference evidence="12 14" key="2">
    <citation type="submission" date="2018-07" db="EMBL/GenBank/DDBJ databases">
        <title>Draft Genome Assemblies for Five Robust Yarrowia lipolytica Strains Exhibiting High Lipid Production and Pentose Sugar Utilization and Sugar Alcohol Secretion from Undetoxified Lignocellulosic Biomass Hydrolysates.</title>
        <authorList>
            <consortium name="DOE Joint Genome Institute"/>
            <person name="Walker C."/>
            <person name="Ryu S."/>
            <person name="Na H."/>
            <person name="Zane M."/>
            <person name="LaButti K."/>
            <person name="Lipzen A."/>
            <person name="Haridas S."/>
            <person name="Barry K."/>
            <person name="Grigoriev I.V."/>
            <person name="Quarterman J."/>
            <person name="Slininger P."/>
            <person name="Dien B."/>
            <person name="Trinh C.T."/>
        </authorList>
    </citation>
    <scope>NUCLEOTIDE SEQUENCE [LARGE SCALE GENOMIC DNA]</scope>
    <source>
        <strain evidence="12 14">YB392</strain>
    </source>
</reference>
<dbReference type="GO" id="GO:0008270">
    <property type="term" value="F:zinc ion binding"/>
    <property type="evidence" value="ECO:0007669"/>
    <property type="project" value="UniProtKB-KW"/>
</dbReference>
<feature type="domain" description="Zinc finger C2H2 LYAR-type" evidence="10">
    <location>
        <begin position="30"/>
        <end position="57"/>
    </location>
</feature>
<keyword evidence="5" id="KW-0862">Zinc</keyword>
<dbReference type="InterPro" id="IPR039999">
    <property type="entry name" value="LYAR"/>
</dbReference>
<evidence type="ECO:0000313" key="12">
    <source>
        <dbReference type="EMBL" id="RDW26572.1"/>
    </source>
</evidence>
<evidence type="ECO:0000313" key="13">
    <source>
        <dbReference type="Proteomes" id="UP000182444"/>
    </source>
</evidence>
<dbReference type="InterPro" id="IPR014898">
    <property type="entry name" value="Znf_C2H2_LYAR"/>
</dbReference>
<dbReference type="InterPro" id="IPR036236">
    <property type="entry name" value="Znf_C2H2_sf"/>
</dbReference>
<dbReference type="GO" id="GO:0006364">
    <property type="term" value="P:rRNA processing"/>
    <property type="evidence" value="ECO:0007669"/>
    <property type="project" value="TreeGrafter"/>
</dbReference>
<dbReference type="EMBL" id="CP017556">
    <property type="protein sequence ID" value="AOW04124.1"/>
    <property type="molecule type" value="Genomic_DNA"/>
</dbReference>
<evidence type="ECO:0000259" key="10">
    <source>
        <dbReference type="Pfam" id="PF08790"/>
    </source>
</evidence>
<dbReference type="GO" id="GO:0000122">
    <property type="term" value="P:negative regulation of transcription by RNA polymerase II"/>
    <property type="evidence" value="ECO:0007669"/>
    <property type="project" value="TreeGrafter"/>
</dbReference>
<dbReference type="EMBL" id="KZ858977">
    <property type="protein sequence ID" value="RDW26572.1"/>
    <property type="molecule type" value="Genomic_DNA"/>
</dbReference>
<dbReference type="PROSITE" id="PS51804">
    <property type="entry name" value="ZF_C2HC_LYAR"/>
    <property type="match status" value="2"/>
</dbReference>
<dbReference type="Proteomes" id="UP000182444">
    <property type="component" value="Chromosome 1D"/>
</dbReference>
<comment type="similarity">
    <text evidence="7">Belongs to the UPF0743 family.</text>
</comment>
<keyword evidence="2" id="KW-0479">Metal-binding</keyword>
<evidence type="ECO:0000256" key="9">
    <source>
        <dbReference type="SAM" id="MobiDB-lite"/>
    </source>
</evidence>
<dbReference type="KEGG" id="yli:2910179"/>
<protein>
    <recommendedName>
        <fullName evidence="10">Zinc finger C2H2 LYAR-type domain-containing protein</fullName>
    </recommendedName>
</protein>
<evidence type="ECO:0000256" key="8">
    <source>
        <dbReference type="PROSITE-ProRule" id="PRU01145"/>
    </source>
</evidence>
<evidence type="ECO:0000256" key="6">
    <source>
        <dbReference type="ARBA" id="ARBA00023242"/>
    </source>
</evidence>
<dbReference type="SUPFAM" id="SSF57667">
    <property type="entry name" value="beta-beta-alpha zinc fingers"/>
    <property type="match status" value="2"/>
</dbReference>
<dbReference type="VEuPathDB" id="FungiDB:YALI1_D19354g"/>
<dbReference type="OrthoDB" id="21474at2759"/>
<proteinExistence type="inferred from homology"/>
<evidence type="ECO:0000313" key="14">
    <source>
        <dbReference type="Proteomes" id="UP000256601"/>
    </source>
</evidence>
<dbReference type="GeneID" id="2910179"/>
<dbReference type="OMA" id="MTEAQRY"/>
<dbReference type="Proteomes" id="UP000256601">
    <property type="component" value="Unassembled WGS sequence"/>
</dbReference>
<evidence type="ECO:0000256" key="2">
    <source>
        <dbReference type="ARBA" id="ARBA00022723"/>
    </source>
</evidence>
<feature type="region of interest" description="Disordered" evidence="9">
    <location>
        <begin position="62"/>
        <end position="135"/>
    </location>
</feature>
<evidence type="ECO:0000256" key="7">
    <source>
        <dbReference type="ARBA" id="ARBA00061084"/>
    </source>
</evidence>
<dbReference type="Gene3D" id="3.30.1490.490">
    <property type="match status" value="1"/>
</dbReference>
<dbReference type="GO" id="GO:0003677">
    <property type="term" value="F:DNA binding"/>
    <property type="evidence" value="ECO:0007669"/>
    <property type="project" value="InterPro"/>
</dbReference>
<evidence type="ECO:0000256" key="3">
    <source>
        <dbReference type="ARBA" id="ARBA00022737"/>
    </source>
</evidence>
<keyword evidence="6" id="KW-0539">Nucleus</keyword>
<evidence type="ECO:0000256" key="5">
    <source>
        <dbReference type="ARBA" id="ARBA00022833"/>
    </source>
</evidence>
<dbReference type="GO" id="GO:0005730">
    <property type="term" value="C:nucleolus"/>
    <property type="evidence" value="ECO:0007669"/>
    <property type="project" value="TreeGrafter"/>
</dbReference>
<evidence type="ECO:0000256" key="1">
    <source>
        <dbReference type="ARBA" id="ARBA00004123"/>
    </source>
</evidence>
<dbReference type="AlphaFoldDB" id="A0A1D8NER6"/>
<feature type="compositionally biased region" description="Low complexity" evidence="9">
    <location>
        <begin position="69"/>
        <end position="84"/>
    </location>
</feature>
<dbReference type="PANTHER" id="PTHR13100:SF10">
    <property type="entry name" value="CELL GROWTH-REGULATING NUCLEOLAR PROTEIN"/>
    <property type="match status" value="1"/>
</dbReference>
<dbReference type="VEuPathDB" id="FungiDB:YALI0_D15818g"/>
<dbReference type="PANTHER" id="PTHR13100">
    <property type="entry name" value="CELL GROWTH-REGULATING NUCLEOLAR PROTEIN LYAR"/>
    <property type="match status" value="1"/>
</dbReference>